<accession>A0A9P7GGL4</accession>
<dbReference type="EMBL" id="JABCKI010000515">
    <property type="protein sequence ID" value="KAG5650214.1"/>
    <property type="molecule type" value="Genomic_DNA"/>
</dbReference>
<sequence>RSVDDRPEVHLVGTGIADLLLSHRRAALQAAECTQILVYEGKGAGKESFDKLEEQLNGYLQNRYMEREM</sequence>
<gene>
    <name evidence="1" type="ORF">H0H81_000293</name>
</gene>
<evidence type="ECO:0000313" key="1">
    <source>
        <dbReference type="EMBL" id="KAG5650214.1"/>
    </source>
</evidence>
<comment type="caution">
    <text evidence="1">The sequence shown here is derived from an EMBL/GenBank/DDBJ whole genome shotgun (WGS) entry which is preliminary data.</text>
</comment>
<name>A0A9P7GGL4_9AGAR</name>
<organism evidence="1 2">
    <name type="scientific">Sphagnurus paluster</name>
    <dbReference type="NCBI Taxonomy" id="117069"/>
    <lineage>
        <taxon>Eukaryota</taxon>
        <taxon>Fungi</taxon>
        <taxon>Dikarya</taxon>
        <taxon>Basidiomycota</taxon>
        <taxon>Agaricomycotina</taxon>
        <taxon>Agaricomycetes</taxon>
        <taxon>Agaricomycetidae</taxon>
        <taxon>Agaricales</taxon>
        <taxon>Tricholomatineae</taxon>
        <taxon>Lyophyllaceae</taxon>
        <taxon>Sphagnurus</taxon>
    </lineage>
</organism>
<evidence type="ECO:0000313" key="2">
    <source>
        <dbReference type="Proteomes" id="UP000717328"/>
    </source>
</evidence>
<keyword evidence="2" id="KW-1185">Reference proteome</keyword>
<dbReference type="Proteomes" id="UP000717328">
    <property type="component" value="Unassembled WGS sequence"/>
</dbReference>
<protein>
    <submittedName>
        <fullName evidence="1">Uncharacterized protein</fullName>
    </submittedName>
</protein>
<dbReference type="AlphaFoldDB" id="A0A9P7GGL4"/>
<proteinExistence type="predicted"/>
<reference evidence="1" key="2">
    <citation type="submission" date="2021-10" db="EMBL/GenBank/DDBJ databases">
        <title>Phylogenomics reveals ancestral predisposition of the termite-cultivated fungus Termitomyces towards a domesticated lifestyle.</title>
        <authorList>
            <person name="Auxier B."/>
            <person name="Grum-Grzhimaylo A."/>
            <person name="Cardenas M.E."/>
            <person name="Lodge J.D."/>
            <person name="Laessoe T."/>
            <person name="Pedersen O."/>
            <person name="Smith M.E."/>
            <person name="Kuyper T.W."/>
            <person name="Franco-Molano E.A."/>
            <person name="Baroni T.J."/>
            <person name="Aanen D.K."/>
        </authorList>
    </citation>
    <scope>NUCLEOTIDE SEQUENCE</scope>
    <source>
        <strain evidence="1">D49</strain>
    </source>
</reference>
<feature type="non-terminal residue" evidence="1">
    <location>
        <position position="1"/>
    </location>
</feature>
<reference evidence="1" key="1">
    <citation type="submission" date="2021-02" db="EMBL/GenBank/DDBJ databases">
        <authorList>
            <person name="Nieuwenhuis M."/>
            <person name="Van De Peppel L.J.J."/>
        </authorList>
    </citation>
    <scope>NUCLEOTIDE SEQUENCE</scope>
    <source>
        <strain evidence="1">D49</strain>
    </source>
</reference>